<dbReference type="Pfam" id="PF07690">
    <property type="entry name" value="MFS_1"/>
    <property type="match status" value="1"/>
</dbReference>
<dbReference type="InterPro" id="IPR020846">
    <property type="entry name" value="MFS_dom"/>
</dbReference>
<feature type="transmembrane region" description="Helical" evidence="6">
    <location>
        <begin position="148"/>
        <end position="170"/>
    </location>
</feature>
<organism evidence="8 9">
    <name type="scientific">Pseudonocardia sediminis</name>
    <dbReference type="NCBI Taxonomy" id="1397368"/>
    <lineage>
        <taxon>Bacteria</taxon>
        <taxon>Bacillati</taxon>
        <taxon>Actinomycetota</taxon>
        <taxon>Actinomycetes</taxon>
        <taxon>Pseudonocardiales</taxon>
        <taxon>Pseudonocardiaceae</taxon>
        <taxon>Pseudonocardia</taxon>
    </lineage>
</organism>
<dbReference type="EMBL" id="SHKL01000001">
    <property type="protein sequence ID" value="RZT87162.1"/>
    <property type="molecule type" value="Genomic_DNA"/>
</dbReference>
<feature type="transmembrane region" description="Helical" evidence="6">
    <location>
        <begin position="363"/>
        <end position="385"/>
    </location>
</feature>
<keyword evidence="9" id="KW-1185">Reference proteome</keyword>
<sequence>MTSRGVSAGSSTADPAATPRIGALAIVLGLLFGLAGTSTSGVTVALPQLAGDLEVSTGAATWVISSYAVALAVATPVHGRLADAVGIRIPLCGGATLMAAGAIASAVSPNLTVLLVARVAQGLGAAAIPVLASALLSARLDGDRRQAALGRLAGTAAVLSALGPLIGGGLEAVGGWHAAVALPALALLALPYLWRRSVVAGDGARVDVLGALFVAVAASGLVLLIQSPATGVAAAVAGAILLVLGVPAVVAWTRVRPEGFLPLAVIGNGIVIRSALCASALPASWFALLLGIPLTLAALGWTPLTTGLVLLPAAALGLFSPYLSAALMSRAGPRRTLLGACAAAATGLAVAAGGAALGSAWLLGGAVLLVTAAFVTGQPAMIAAVSGAVAPDRRGGAIGVATLAFLTGAGIGTAVVGGLASVIGTAGALLVLLALPLVGSTLLLSGRSDARCSPAS</sequence>
<feature type="domain" description="Major facilitator superfamily (MFS) profile" evidence="7">
    <location>
        <begin position="24"/>
        <end position="451"/>
    </location>
</feature>
<dbReference type="PROSITE" id="PS50850">
    <property type="entry name" value="MFS"/>
    <property type="match status" value="1"/>
</dbReference>
<evidence type="ECO:0000256" key="2">
    <source>
        <dbReference type="ARBA" id="ARBA00022448"/>
    </source>
</evidence>
<dbReference type="InterPro" id="IPR011701">
    <property type="entry name" value="MFS"/>
</dbReference>
<feature type="transmembrane region" description="Helical" evidence="6">
    <location>
        <begin position="176"/>
        <end position="194"/>
    </location>
</feature>
<feature type="transmembrane region" description="Helical" evidence="6">
    <location>
        <begin position="206"/>
        <end position="225"/>
    </location>
</feature>
<evidence type="ECO:0000256" key="1">
    <source>
        <dbReference type="ARBA" id="ARBA00004651"/>
    </source>
</evidence>
<dbReference type="Gene3D" id="1.20.1250.20">
    <property type="entry name" value="MFS general substrate transporter like domains"/>
    <property type="match status" value="1"/>
</dbReference>
<evidence type="ECO:0000259" key="7">
    <source>
        <dbReference type="PROSITE" id="PS50850"/>
    </source>
</evidence>
<name>A0A4Q7UYK8_PSEST</name>
<dbReference type="Gene3D" id="1.20.1720.10">
    <property type="entry name" value="Multidrug resistance protein D"/>
    <property type="match status" value="1"/>
</dbReference>
<dbReference type="InterPro" id="IPR036259">
    <property type="entry name" value="MFS_trans_sf"/>
</dbReference>
<keyword evidence="3 6" id="KW-0812">Transmembrane</keyword>
<feature type="transmembrane region" description="Helical" evidence="6">
    <location>
        <begin position="59"/>
        <end position="77"/>
    </location>
</feature>
<feature type="transmembrane region" description="Helical" evidence="6">
    <location>
        <begin position="337"/>
        <end position="357"/>
    </location>
</feature>
<feature type="transmembrane region" description="Helical" evidence="6">
    <location>
        <begin position="89"/>
        <end position="107"/>
    </location>
</feature>
<comment type="subcellular location">
    <subcellularLocation>
        <location evidence="1">Cell membrane</location>
        <topology evidence="1">Multi-pass membrane protein</topology>
    </subcellularLocation>
</comment>
<feature type="transmembrane region" description="Helical" evidence="6">
    <location>
        <begin position="21"/>
        <end position="47"/>
    </location>
</feature>
<dbReference type="PRINTS" id="PR01036">
    <property type="entry name" value="TCRTETB"/>
</dbReference>
<evidence type="ECO:0000256" key="5">
    <source>
        <dbReference type="ARBA" id="ARBA00023136"/>
    </source>
</evidence>
<feature type="transmembrane region" description="Helical" evidence="6">
    <location>
        <begin position="304"/>
        <end position="325"/>
    </location>
</feature>
<feature type="transmembrane region" description="Helical" evidence="6">
    <location>
        <begin position="113"/>
        <end position="136"/>
    </location>
</feature>
<feature type="transmembrane region" description="Helical" evidence="6">
    <location>
        <begin position="422"/>
        <end position="444"/>
    </location>
</feature>
<keyword evidence="4 6" id="KW-1133">Transmembrane helix</keyword>
<protein>
    <submittedName>
        <fullName evidence="8">Putative MFS family arabinose efflux permease</fullName>
    </submittedName>
</protein>
<dbReference type="SUPFAM" id="SSF103473">
    <property type="entry name" value="MFS general substrate transporter"/>
    <property type="match status" value="1"/>
</dbReference>
<accession>A0A4Q7UYK8</accession>
<keyword evidence="5 6" id="KW-0472">Membrane</keyword>
<dbReference type="PANTHER" id="PTHR42718:SF9">
    <property type="entry name" value="MAJOR FACILITATOR SUPERFAMILY MULTIDRUG TRANSPORTER MFSC"/>
    <property type="match status" value="1"/>
</dbReference>
<evidence type="ECO:0000256" key="3">
    <source>
        <dbReference type="ARBA" id="ARBA00022692"/>
    </source>
</evidence>
<dbReference type="PANTHER" id="PTHR42718">
    <property type="entry name" value="MAJOR FACILITATOR SUPERFAMILY MULTIDRUG TRANSPORTER MFSC"/>
    <property type="match status" value="1"/>
</dbReference>
<keyword evidence="2" id="KW-0813">Transport</keyword>
<feature type="transmembrane region" description="Helical" evidence="6">
    <location>
        <begin position="397"/>
        <end position="416"/>
    </location>
</feature>
<dbReference type="AlphaFoldDB" id="A0A4Q7UYK8"/>
<evidence type="ECO:0000313" key="9">
    <source>
        <dbReference type="Proteomes" id="UP000291591"/>
    </source>
</evidence>
<evidence type="ECO:0000313" key="8">
    <source>
        <dbReference type="EMBL" id="RZT87162.1"/>
    </source>
</evidence>
<reference evidence="8 9" key="1">
    <citation type="submission" date="2019-02" db="EMBL/GenBank/DDBJ databases">
        <title>Sequencing the genomes of 1000 actinobacteria strains.</title>
        <authorList>
            <person name="Klenk H.-P."/>
        </authorList>
    </citation>
    <scope>NUCLEOTIDE SEQUENCE [LARGE SCALE GENOMIC DNA]</scope>
    <source>
        <strain evidence="8 9">DSM 45779</strain>
    </source>
</reference>
<dbReference type="GO" id="GO:0005886">
    <property type="term" value="C:plasma membrane"/>
    <property type="evidence" value="ECO:0007669"/>
    <property type="project" value="UniProtKB-SubCell"/>
</dbReference>
<feature type="transmembrane region" description="Helical" evidence="6">
    <location>
        <begin position="265"/>
        <end position="292"/>
    </location>
</feature>
<evidence type="ECO:0000256" key="4">
    <source>
        <dbReference type="ARBA" id="ARBA00022989"/>
    </source>
</evidence>
<feature type="transmembrane region" description="Helical" evidence="6">
    <location>
        <begin position="231"/>
        <end position="253"/>
    </location>
</feature>
<proteinExistence type="predicted"/>
<dbReference type="GO" id="GO:0022857">
    <property type="term" value="F:transmembrane transporter activity"/>
    <property type="evidence" value="ECO:0007669"/>
    <property type="project" value="InterPro"/>
</dbReference>
<dbReference type="Proteomes" id="UP000291591">
    <property type="component" value="Unassembled WGS sequence"/>
</dbReference>
<gene>
    <name evidence="8" type="ORF">EV383_4071</name>
</gene>
<comment type="caution">
    <text evidence="8">The sequence shown here is derived from an EMBL/GenBank/DDBJ whole genome shotgun (WGS) entry which is preliminary data.</text>
</comment>
<evidence type="ECO:0000256" key="6">
    <source>
        <dbReference type="SAM" id="Phobius"/>
    </source>
</evidence>